<organism evidence="2 3">
    <name type="scientific">Dyadobacter pollutisoli</name>
    <dbReference type="NCBI Taxonomy" id="2910158"/>
    <lineage>
        <taxon>Bacteria</taxon>
        <taxon>Pseudomonadati</taxon>
        <taxon>Bacteroidota</taxon>
        <taxon>Cytophagia</taxon>
        <taxon>Cytophagales</taxon>
        <taxon>Spirosomataceae</taxon>
        <taxon>Dyadobacter</taxon>
    </lineage>
</organism>
<dbReference type="RefSeq" id="WP_244819635.1">
    <property type="nucleotide sequence ID" value="NZ_CP112998.1"/>
</dbReference>
<evidence type="ECO:0000313" key="2">
    <source>
        <dbReference type="EMBL" id="WAC13252.1"/>
    </source>
</evidence>
<evidence type="ECO:0000256" key="1">
    <source>
        <dbReference type="SAM" id="Phobius"/>
    </source>
</evidence>
<dbReference type="EMBL" id="CP112998">
    <property type="protein sequence ID" value="WAC13252.1"/>
    <property type="molecule type" value="Genomic_DNA"/>
</dbReference>
<dbReference type="AlphaFoldDB" id="A0A9E8NE07"/>
<feature type="transmembrane region" description="Helical" evidence="1">
    <location>
        <begin position="57"/>
        <end position="77"/>
    </location>
</feature>
<proteinExistence type="predicted"/>
<reference evidence="2" key="1">
    <citation type="submission" date="2022-11" db="EMBL/GenBank/DDBJ databases">
        <title>Dyadobacter pollutisoli sp. nov., isolated from plastic dumped soil.</title>
        <authorList>
            <person name="Kim J.M."/>
            <person name="Kim K.R."/>
            <person name="Lee J.K."/>
            <person name="Hao L."/>
            <person name="Jeon C.O."/>
        </authorList>
    </citation>
    <scope>NUCLEOTIDE SEQUENCE</scope>
    <source>
        <strain evidence="2">U1</strain>
    </source>
</reference>
<keyword evidence="3" id="KW-1185">Reference proteome</keyword>
<keyword evidence="1" id="KW-0472">Membrane</keyword>
<keyword evidence="1" id="KW-1133">Transmembrane helix</keyword>
<protein>
    <submittedName>
        <fullName evidence="2">Uncharacterized protein</fullName>
    </submittedName>
</protein>
<gene>
    <name evidence="2" type="ORF">ON006_04665</name>
</gene>
<dbReference type="KEGG" id="dpf:ON006_04665"/>
<sequence length="141" mass="15424">MFYRFKPTRRRAPIAQPAANANLAKLIFEKITASQRRIAQALEKGCSQLSDRALKRCWLAAGIGSALMASYLMYAGLANSPYSLFLISPASVTPPEQMQVPAGMTQQLLLDLYLDSMQKAIVADSISALTPQHEKHGKSAQ</sequence>
<dbReference type="Proteomes" id="UP001164653">
    <property type="component" value="Chromosome"/>
</dbReference>
<accession>A0A9E8NE07</accession>
<evidence type="ECO:0000313" key="3">
    <source>
        <dbReference type="Proteomes" id="UP001164653"/>
    </source>
</evidence>
<keyword evidence="1" id="KW-0812">Transmembrane</keyword>
<name>A0A9E8NE07_9BACT</name>